<dbReference type="RefSeq" id="WP_316791873.1">
    <property type="nucleotide sequence ID" value="NZ_CP053540.1"/>
</dbReference>
<keyword evidence="3" id="KW-0998">Cell outer membrane</keyword>
<evidence type="ECO:0000256" key="2">
    <source>
        <dbReference type="ARBA" id="ARBA00022692"/>
    </source>
</evidence>
<dbReference type="PANTHER" id="PTHR34597:SF1">
    <property type="entry name" value="HEME_HEMOPEXIN TRANSPORTER PROTEIN HUXB"/>
    <property type="match status" value="1"/>
</dbReference>
<protein>
    <submittedName>
        <fullName evidence="7">ShlB/FhaC/HecB family hemolysin secretion/activation protein</fullName>
    </submittedName>
</protein>
<organism evidence="7">
    <name type="scientific">Thermoleptolyngbya oregonensis NK1-22</name>
    <dbReference type="NCBI Taxonomy" id="2547457"/>
    <lineage>
        <taxon>Bacteria</taxon>
        <taxon>Bacillati</taxon>
        <taxon>Cyanobacteriota</taxon>
        <taxon>Cyanophyceae</taxon>
        <taxon>Oculatellales</taxon>
        <taxon>Oculatellaceae</taxon>
        <taxon>Thermoleptolyngbya</taxon>
    </lineage>
</organism>
<dbReference type="GO" id="GO:0046819">
    <property type="term" value="P:protein secretion by the type V secretion system"/>
    <property type="evidence" value="ECO:0007669"/>
    <property type="project" value="TreeGrafter"/>
</dbReference>
<dbReference type="InterPro" id="IPR051544">
    <property type="entry name" value="TPS_OM_transporter"/>
</dbReference>
<keyword evidence="2" id="KW-0812">Transmembrane</keyword>
<evidence type="ECO:0000259" key="6">
    <source>
        <dbReference type="Pfam" id="PF08479"/>
    </source>
</evidence>
<dbReference type="Pfam" id="PF03865">
    <property type="entry name" value="ShlB"/>
    <property type="match status" value="1"/>
</dbReference>
<evidence type="ECO:0000256" key="3">
    <source>
        <dbReference type="ARBA" id="ARBA00023237"/>
    </source>
</evidence>
<accession>A0AA96Y362</accession>
<dbReference type="Pfam" id="PF08479">
    <property type="entry name" value="POTRA_2"/>
    <property type="match status" value="1"/>
</dbReference>
<evidence type="ECO:0000259" key="5">
    <source>
        <dbReference type="Pfam" id="PF03865"/>
    </source>
</evidence>
<dbReference type="InterPro" id="IPR013686">
    <property type="entry name" value="Polypept-transport_assoc_ShlB"/>
</dbReference>
<dbReference type="Gene3D" id="3.10.20.310">
    <property type="entry name" value="membrane protein fhac"/>
    <property type="match status" value="1"/>
</dbReference>
<feature type="domain" description="Polypeptide-transport-associated ShlB-type" evidence="6">
    <location>
        <begin position="146"/>
        <end position="199"/>
    </location>
</feature>
<reference evidence="7" key="1">
    <citation type="submission" date="2020-05" db="EMBL/GenBank/DDBJ databases">
        <authorList>
            <person name="Zhu T."/>
            <person name="Keshari N."/>
            <person name="Lu X."/>
        </authorList>
    </citation>
    <scope>NUCLEOTIDE SEQUENCE</scope>
    <source>
        <strain evidence="7">NK1-22</strain>
    </source>
</reference>
<keyword evidence="1" id="KW-1134">Transmembrane beta strand</keyword>
<keyword evidence="1" id="KW-0472">Membrane</keyword>
<feature type="domain" description="Haemolysin activator HlyB C-terminal" evidence="5">
    <location>
        <begin position="261"/>
        <end position="576"/>
    </location>
</feature>
<proteinExistence type="predicted"/>
<dbReference type="PANTHER" id="PTHR34597">
    <property type="entry name" value="SLR1661 PROTEIN"/>
    <property type="match status" value="1"/>
</dbReference>
<dbReference type="EMBL" id="CP053540">
    <property type="protein sequence ID" value="WOB42901.1"/>
    <property type="molecule type" value="Genomic_DNA"/>
</dbReference>
<evidence type="ECO:0000256" key="1">
    <source>
        <dbReference type="ARBA" id="ARBA00022452"/>
    </source>
</evidence>
<gene>
    <name evidence="7" type="ORF">HNI00_06880</name>
</gene>
<feature type="region of interest" description="Disordered" evidence="4">
    <location>
        <begin position="30"/>
        <end position="70"/>
    </location>
</feature>
<evidence type="ECO:0000313" key="7">
    <source>
        <dbReference type="EMBL" id="WOB42901.1"/>
    </source>
</evidence>
<dbReference type="GO" id="GO:0008320">
    <property type="term" value="F:protein transmembrane transporter activity"/>
    <property type="evidence" value="ECO:0007669"/>
    <property type="project" value="TreeGrafter"/>
</dbReference>
<dbReference type="InterPro" id="IPR005565">
    <property type="entry name" value="Hemolysn_activator_HlyB_C"/>
</dbReference>
<dbReference type="Gene3D" id="2.40.160.50">
    <property type="entry name" value="membrane protein fhac: a member of the omp85/tpsb transporter family"/>
    <property type="match status" value="1"/>
</dbReference>
<feature type="compositionally biased region" description="Pro residues" evidence="4">
    <location>
        <begin position="47"/>
        <end position="70"/>
    </location>
</feature>
<dbReference type="GO" id="GO:0098046">
    <property type="term" value="C:type V protein secretion system complex"/>
    <property type="evidence" value="ECO:0007669"/>
    <property type="project" value="TreeGrafter"/>
</dbReference>
<dbReference type="AlphaFoldDB" id="A0AA96Y362"/>
<name>A0AA96Y362_9CYAN</name>
<dbReference type="KEGG" id="tog:HNI00_06880"/>
<evidence type="ECO:0000256" key="4">
    <source>
        <dbReference type="SAM" id="MobiDB-lite"/>
    </source>
</evidence>
<sequence length="618" mass="66494">MGRVGTLLLGLGLSLWGGYFKMPGAIAQSLDPRPQPPLPRLPADLLPQPPAPPLPPLPVEPLPPLPPPEELLPPVNLEPPSQDLPAEIPEALPIARFVVQGSTAFSAEKLATVAKQSVVGGVSGSVAENGGDRCSRSVDSPDVLIAQPLTFAQVLQARAAITQLYIDCGYISSGAIVPADQVLPQTPDGYVVTIRVVEGRLEAINVAGLDRLDAGYVRSRLRRAAGTPLNVNSLLEGLQLLQLDPLIRSVSADLQAGTRTGTNVLQVVVQEADPVSLDLTLDNGRSPSVGSFRQRAQFNHANFLGYGDGLSVGYTRTSGSNEFSGSYTIPLNPQDGTLRIAAGTTRSDVIEEPFDQLNIASRSPYAELSLRQPVGRSPNEEFALGLILSHQRSRTTFEIPDEQGFPSPGADDQGRTRVTALRFVQEWTRRNRQQVLAARSQFSLGLDWLDATVNNGEPDSRFFAWRGQGQWVRLLATDTLFLLRGDVQLTGDSLLALEQFGLGGAESVRGYRQDALLTDSGALLSAEVRLPILRVPEIDGLLHLAPFIDAGTVWNADSSQRNDNQPDTLVGVGLGLLWQQGDRLSIRVNWGIPLVELSGSGDSLQESGIYFSVLYSPF</sequence>